<dbReference type="InterPro" id="IPR042092">
    <property type="entry name" value="PsdUridine_s_RsuA/RluB/E/F_cat"/>
</dbReference>
<dbReference type="Gene3D" id="3.30.70.1560">
    <property type="entry name" value="Alpha-L RNA-binding motif"/>
    <property type="match status" value="1"/>
</dbReference>
<comment type="similarity">
    <text evidence="1 3">Belongs to the pseudouridine synthase RsuA family.</text>
</comment>
<organism evidence="6 7">
    <name type="scientific">Microbulbifer harenosus</name>
    <dbReference type="NCBI Taxonomy" id="2576840"/>
    <lineage>
        <taxon>Bacteria</taxon>
        <taxon>Pseudomonadati</taxon>
        <taxon>Pseudomonadota</taxon>
        <taxon>Gammaproteobacteria</taxon>
        <taxon>Cellvibrionales</taxon>
        <taxon>Microbulbiferaceae</taxon>
        <taxon>Microbulbifer</taxon>
    </lineage>
</organism>
<comment type="caution">
    <text evidence="6">The sequence shown here is derived from an EMBL/GenBank/DDBJ whole genome shotgun (WGS) entry which is preliminary data.</text>
</comment>
<evidence type="ECO:0000313" key="6">
    <source>
        <dbReference type="EMBL" id="TLM76402.1"/>
    </source>
</evidence>
<dbReference type="SUPFAM" id="SSF55120">
    <property type="entry name" value="Pseudouridine synthase"/>
    <property type="match status" value="1"/>
</dbReference>
<accession>A0ABY2UFW9</accession>
<dbReference type="Gene3D" id="3.30.70.580">
    <property type="entry name" value="Pseudouridine synthase I, catalytic domain, N-terminal subdomain"/>
    <property type="match status" value="1"/>
</dbReference>
<name>A0ABY2UFW9_9GAMM</name>
<dbReference type="InterPro" id="IPR018496">
    <property type="entry name" value="PsdUridine_synth_RsuA/RluB_CS"/>
</dbReference>
<dbReference type="InterPro" id="IPR020094">
    <property type="entry name" value="TruA/RsuA/RluB/E/F_N"/>
</dbReference>
<dbReference type="InterPro" id="IPR050343">
    <property type="entry name" value="RsuA_PseudoU_synthase"/>
</dbReference>
<evidence type="ECO:0000256" key="1">
    <source>
        <dbReference type="ARBA" id="ARBA00008348"/>
    </source>
</evidence>
<dbReference type="Pfam" id="PF00849">
    <property type="entry name" value="PseudoU_synth_2"/>
    <property type="match status" value="1"/>
</dbReference>
<dbReference type="NCBIfam" id="TIGR00093">
    <property type="entry name" value="pseudouridine synthase"/>
    <property type="match status" value="1"/>
</dbReference>
<proteinExistence type="inferred from homology"/>
<dbReference type="EMBL" id="VANI01000014">
    <property type="protein sequence ID" value="TLM76402.1"/>
    <property type="molecule type" value="Genomic_DNA"/>
</dbReference>
<evidence type="ECO:0000259" key="5">
    <source>
        <dbReference type="Pfam" id="PF00849"/>
    </source>
</evidence>
<dbReference type="InterPro" id="IPR020103">
    <property type="entry name" value="PsdUridine_synth_cat_dom_sf"/>
</dbReference>
<dbReference type="PANTHER" id="PTHR47683:SF2">
    <property type="entry name" value="RNA-BINDING S4 DOMAIN-CONTAINING PROTEIN"/>
    <property type="match status" value="1"/>
</dbReference>
<dbReference type="PROSITE" id="PS01149">
    <property type="entry name" value="PSI_RSU"/>
    <property type="match status" value="1"/>
</dbReference>
<evidence type="ECO:0000256" key="3">
    <source>
        <dbReference type="RuleBase" id="RU003887"/>
    </source>
</evidence>
<dbReference type="EC" id="5.4.99.-" evidence="3"/>
<evidence type="ECO:0000256" key="4">
    <source>
        <dbReference type="SAM" id="MobiDB-lite"/>
    </source>
</evidence>
<evidence type="ECO:0000256" key="2">
    <source>
        <dbReference type="ARBA" id="ARBA00023235"/>
    </source>
</evidence>
<feature type="region of interest" description="Disordered" evidence="4">
    <location>
        <begin position="168"/>
        <end position="211"/>
    </location>
</feature>
<dbReference type="InterPro" id="IPR000748">
    <property type="entry name" value="PsdUridine_synth_RsuA/RluB/E/F"/>
</dbReference>
<dbReference type="PANTHER" id="PTHR47683">
    <property type="entry name" value="PSEUDOURIDINE SYNTHASE FAMILY PROTEIN-RELATED"/>
    <property type="match status" value="1"/>
</dbReference>
<reference evidence="6 7" key="1">
    <citation type="submission" date="2019-05" db="EMBL/GenBank/DDBJ databases">
        <title>Microbulbifer harenosus sp. nov., an alginate-degrading bacterium isolated from coastal sand.</title>
        <authorList>
            <person name="Huang H."/>
            <person name="Mo K."/>
            <person name="Bao S."/>
        </authorList>
    </citation>
    <scope>NUCLEOTIDE SEQUENCE [LARGE SCALE GENOMIC DNA]</scope>
    <source>
        <strain evidence="6 7">HB161719</strain>
    </source>
</reference>
<keyword evidence="2 3" id="KW-0413">Isomerase</keyword>
<evidence type="ECO:0000313" key="7">
    <source>
        <dbReference type="Proteomes" id="UP000306791"/>
    </source>
</evidence>
<dbReference type="InterPro" id="IPR006145">
    <property type="entry name" value="PsdUridine_synth_RsuA/RluA"/>
</dbReference>
<protein>
    <recommendedName>
        <fullName evidence="3">Pseudouridine synthase</fullName>
        <ecNumber evidence="3">5.4.99.-</ecNumber>
    </recommendedName>
</protein>
<dbReference type="RefSeq" id="WP_138236289.1">
    <property type="nucleotide sequence ID" value="NZ_CP185860.1"/>
</dbReference>
<dbReference type="Proteomes" id="UP000306791">
    <property type="component" value="Unassembled WGS sequence"/>
</dbReference>
<gene>
    <name evidence="6" type="ORF">FDY93_13555</name>
</gene>
<sequence length="211" mass="23938">MSRLILLNKPYGVLCQFTDPEGRPTLADYIRTPGVYAAGRLDYDSEGLLLLTDDGRLQHQIAHPTHKQPKVYWAQVEGDVTEEALYMLRHGVDLKDGRTAPAKAQVIAEPDVWARIPPIRERKSIPTSWIELTITEGRNRQVRRMTAAVGHPTLRLIRQSVGSWNLNGLQPGEQREVEVALPRMPAKPERKNRPTARPGSYKSRPDRGRKR</sequence>
<feature type="domain" description="Pseudouridine synthase RsuA/RluA-like" evidence="5">
    <location>
        <begin position="4"/>
        <end position="148"/>
    </location>
</feature>
<keyword evidence="7" id="KW-1185">Reference proteome</keyword>